<keyword evidence="9 12" id="KW-0472">Membrane</keyword>
<keyword evidence="3" id="KW-0813">Transport</keyword>
<evidence type="ECO:0000256" key="10">
    <source>
        <dbReference type="ARBA" id="ARBA00023201"/>
    </source>
</evidence>
<dbReference type="STRING" id="1033731.SAMN05444145_10865"/>
<dbReference type="InterPro" id="IPR001734">
    <property type="entry name" value="Na/solute_symporter"/>
</dbReference>
<dbReference type="PANTHER" id="PTHR42985">
    <property type="entry name" value="SODIUM-COUPLED MONOCARBOXYLATE TRANSPORTER"/>
    <property type="match status" value="1"/>
</dbReference>
<evidence type="ECO:0000256" key="2">
    <source>
        <dbReference type="ARBA" id="ARBA00006434"/>
    </source>
</evidence>
<dbReference type="PANTHER" id="PTHR42985:SF47">
    <property type="entry name" value="INTEGRAL MEMBRANE TRANSPORT PROTEIN"/>
    <property type="match status" value="1"/>
</dbReference>
<evidence type="ECO:0000256" key="1">
    <source>
        <dbReference type="ARBA" id="ARBA00004651"/>
    </source>
</evidence>
<dbReference type="InterPro" id="IPR051163">
    <property type="entry name" value="Sodium:Solute_Symporter_SSF"/>
</dbReference>
<evidence type="ECO:0000256" key="7">
    <source>
        <dbReference type="ARBA" id="ARBA00023053"/>
    </source>
</evidence>
<dbReference type="InterPro" id="IPR038377">
    <property type="entry name" value="Na/Glc_symporter_sf"/>
</dbReference>
<evidence type="ECO:0000256" key="4">
    <source>
        <dbReference type="ARBA" id="ARBA00022475"/>
    </source>
</evidence>
<dbReference type="RefSeq" id="WP_010264818.1">
    <property type="nucleotide sequence ID" value="NZ_CAEG01000015.1"/>
</dbReference>
<feature type="transmembrane region" description="Helical" evidence="12">
    <location>
        <begin position="413"/>
        <end position="430"/>
    </location>
</feature>
<dbReference type="AlphaFoldDB" id="A0A1H4EST0"/>
<keyword evidence="5 12" id="KW-0812">Transmembrane</keyword>
<keyword evidence="7" id="KW-0915">Sodium</keyword>
<evidence type="ECO:0000256" key="11">
    <source>
        <dbReference type="RuleBase" id="RU362091"/>
    </source>
</evidence>
<proteinExistence type="inferred from homology"/>
<dbReference type="EMBL" id="FNRI01000008">
    <property type="protein sequence ID" value="SEA88144.1"/>
    <property type="molecule type" value="Genomic_DNA"/>
</dbReference>
<evidence type="ECO:0000313" key="13">
    <source>
        <dbReference type="EMBL" id="SEA88144.1"/>
    </source>
</evidence>
<keyword evidence="6 12" id="KW-1133">Transmembrane helix</keyword>
<dbReference type="GO" id="GO:0015293">
    <property type="term" value="F:symporter activity"/>
    <property type="evidence" value="ECO:0007669"/>
    <property type="project" value="TreeGrafter"/>
</dbReference>
<protein>
    <submittedName>
        <fullName evidence="13">Transporter, SSS family</fullName>
    </submittedName>
</protein>
<feature type="transmembrane region" description="Helical" evidence="12">
    <location>
        <begin position="365"/>
        <end position="392"/>
    </location>
</feature>
<reference evidence="13 14" key="1">
    <citation type="submission" date="2016-10" db="EMBL/GenBank/DDBJ databases">
        <authorList>
            <person name="de Groot N.N."/>
        </authorList>
    </citation>
    <scope>NUCLEOTIDE SEQUENCE [LARGE SCALE GENOMIC DNA]</scope>
    <source>
        <strain evidence="13 14">DSM 25383</strain>
    </source>
</reference>
<name>A0A1H4EST0_9BACT</name>
<feature type="transmembrane region" description="Helical" evidence="12">
    <location>
        <begin position="503"/>
        <end position="523"/>
    </location>
</feature>
<keyword evidence="4" id="KW-1003">Cell membrane</keyword>
<comment type="similarity">
    <text evidence="2 11">Belongs to the sodium:solute symporter (SSF) (TC 2.A.21) family.</text>
</comment>
<evidence type="ECO:0000256" key="6">
    <source>
        <dbReference type="ARBA" id="ARBA00022989"/>
    </source>
</evidence>
<dbReference type="GO" id="GO:0005886">
    <property type="term" value="C:plasma membrane"/>
    <property type="evidence" value="ECO:0007669"/>
    <property type="project" value="UniProtKB-SubCell"/>
</dbReference>
<keyword evidence="10" id="KW-0739">Sodium transport</keyword>
<feature type="transmembrane region" description="Helical" evidence="12">
    <location>
        <begin position="471"/>
        <end position="491"/>
    </location>
</feature>
<feature type="transmembrane region" description="Helical" evidence="12">
    <location>
        <begin position="179"/>
        <end position="204"/>
    </location>
</feature>
<feature type="transmembrane region" description="Helical" evidence="12">
    <location>
        <begin position="154"/>
        <end position="172"/>
    </location>
</feature>
<dbReference type="OrthoDB" id="9803597at2"/>
<feature type="transmembrane region" description="Helical" evidence="12">
    <location>
        <begin position="73"/>
        <end position="92"/>
    </location>
</feature>
<evidence type="ECO:0000256" key="8">
    <source>
        <dbReference type="ARBA" id="ARBA00023065"/>
    </source>
</evidence>
<dbReference type="Gene3D" id="1.20.1730.10">
    <property type="entry name" value="Sodium/glucose cotransporter"/>
    <property type="match status" value="1"/>
</dbReference>
<dbReference type="PROSITE" id="PS50283">
    <property type="entry name" value="NA_SOLUT_SYMP_3"/>
    <property type="match status" value="1"/>
</dbReference>
<feature type="transmembrane region" description="Helical" evidence="12">
    <location>
        <begin position="296"/>
        <end position="323"/>
    </location>
</feature>
<evidence type="ECO:0000256" key="12">
    <source>
        <dbReference type="SAM" id="Phobius"/>
    </source>
</evidence>
<comment type="subcellular location">
    <subcellularLocation>
        <location evidence="1">Cell membrane</location>
        <topology evidence="1">Multi-pass membrane protein</topology>
    </subcellularLocation>
</comment>
<keyword evidence="8" id="KW-0406">Ion transport</keyword>
<evidence type="ECO:0000256" key="5">
    <source>
        <dbReference type="ARBA" id="ARBA00022692"/>
    </source>
</evidence>
<sequence length="537" mass="57633">MSITDWIIILLFLGGLIAIGFAFSKKNKDLKDYFLAGKSMPTWLVVFAATGTSISAGTFVGSPELGFNTNLTFIMSCVGAVIGGVVVAALFLPKLYNSRTITIYGYIGDRFGETSKRATSVMFILGQLFTSGSRLFIAAIAVSVIIFGSIHFRFLMYSIVILGVVSTIYTMAGGIKGLLYIDAIQIMLVIGSGLVALIIVFLALHDTMSLSEIFASLQNGMVKAPAQPEYAMAADGTLSGWIPGSKIQLVDPRFRFDVPYNLIGALGAYAFFKVAQFSTDHEFVQRQLTCKSVRKAGVSLVWSQLLAIPIVLIFLLIGTLLYVRYINDPASAVGAGVFTDARDIFPQFICNSIPAGVRGLMVVGLLAAALSSFNSAINAMASSFVSDLYLPIRKSRGKAISGDADQMAASRKMVVLMGVLLTSFAIVTAVMQQTSGLNLVDFATGVMCFSYAGMMGVFITALFTKRGNTRSVIAALVLGLLTVLFLQPYIFGPVTEALFGRELFLAWPWWCPIGVSVSLLVCLSGKPDPKTNPQATI</sequence>
<feature type="transmembrane region" description="Helical" evidence="12">
    <location>
        <begin position="6"/>
        <end position="23"/>
    </location>
</feature>
<evidence type="ECO:0000313" key="14">
    <source>
        <dbReference type="Proteomes" id="UP000183253"/>
    </source>
</evidence>
<gene>
    <name evidence="13" type="ORF">SAMN05444145_10865</name>
</gene>
<dbReference type="GO" id="GO:0006814">
    <property type="term" value="P:sodium ion transport"/>
    <property type="evidence" value="ECO:0007669"/>
    <property type="project" value="UniProtKB-KW"/>
</dbReference>
<accession>A0A1H4EST0</accession>
<feature type="transmembrane region" description="Helical" evidence="12">
    <location>
        <begin position="120"/>
        <end position="148"/>
    </location>
</feature>
<feature type="transmembrane region" description="Helical" evidence="12">
    <location>
        <begin position="43"/>
        <end position="61"/>
    </location>
</feature>
<dbReference type="Proteomes" id="UP000183253">
    <property type="component" value="Unassembled WGS sequence"/>
</dbReference>
<keyword evidence="14" id="KW-1185">Reference proteome</keyword>
<feature type="transmembrane region" description="Helical" evidence="12">
    <location>
        <begin position="442"/>
        <end position="464"/>
    </location>
</feature>
<organism evidence="13 14">
    <name type="scientific">Alistipes timonensis JC136</name>
    <dbReference type="NCBI Taxonomy" id="1033731"/>
    <lineage>
        <taxon>Bacteria</taxon>
        <taxon>Pseudomonadati</taxon>
        <taxon>Bacteroidota</taxon>
        <taxon>Bacteroidia</taxon>
        <taxon>Bacteroidales</taxon>
        <taxon>Rikenellaceae</taxon>
        <taxon>Alistipes</taxon>
    </lineage>
</organism>
<dbReference type="Pfam" id="PF00474">
    <property type="entry name" value="SSF"/>
    <property type="match status" value="1"/>
</dbReference>
<evidence type="ECO:0000256" key="3">
    <source>
        <dbReference type="ARBA" id="ARBA00022448"/>
    </source>
</evidence>
<evidence type="ECO:0000256" key="9">
    <source>
        <dbReference type="ARBA" id="ARBA00023136"/>
    </source>
</evidence>